<dbReference type="Proteomes" id="UP001374584">
    <property type="component" value="Unassembled WGS sequence"/>
</dbReference>
<dbReference type="EMBL" id="JAYMYR010000008">
    <property type="protein sequence ID" value="KAK7347198.1"/>
    <property type="molecule type" value="Genomic_DNA"/>
</dbReference>
<proteinExistence type="predicted"/>
<reference evidence="1 2" key="1">
    <citation type="submission" date="2024-01" db="EMBL/GenBank/DDBJ databases">
        <title>The genomes of 5 underutilized Papilionoideae crops provide insights into root nodulation and disease resistanc.</title>
        <authorList>
            <person name="Jiang F."/>
        </authorList>
    </citation>
    <scope>NUCLEOTIDE SEQUENCE [LARGE SCALE GENOMIC DNA]</scope>
    <source>
        <strain evidence="1">JINMINGXINNONG_FW02</strain>
        <tissue evidence="1">Leaves</tissue>
    </source>
</reference>
<evidence type="ECO:0000313" key="2">
    <source>
        <dbReference type="Proteomes" id="UP001374584"/>
    </source>
</evidence>
<organism evidence="1 2">
    <name type="scientific">Phaseolus coccineus</name>
    <name type="common">Scarlet runner bean</name>
    <name type="synonym">Phaseolus multiflorus</name>
    <dbReference type="NCBI Taxonomy" id="3886"/>
    <lineage>
        <taxon>Eukaryota</taxon>
        <taxon>Viridiplantae</taxon>
        <taxon>Streptophyta</taxon>
        <taxon>Embryophyta</taxon>
        <taxon>Tracheophyta</taxon>
        <taxon>Spermatophyta</taxon>
        <taxon>Magnoliopsida</taxon>
        <taxon>eudicotyledons</taxon>
        <taxon>Gunneridae</taxon>
        <taxon>Pentapetalae</taxon>
        <taxon>rosids</taxon>
        <taxon>fabids</taxon>
        <taxon>Fabales</taxon>
        <taxon>Fabaceae</taxon>
        <taxon>Papilionoideae</taxon>
        <taxon>50 kb inversion clade</taxon>
        <taxon>NPAAA clade</taxon>
        <taxon>indigoferoid/millettioid clade</taxon>
        <taxon>Phaseoleae</taxon>
        <taxon>Phaseolus</taxon>
    </lineage>
</organism>
<gene>
    <name evidence="1" type="ORF">VNO80_21725</name>
</gene>
<protein>
    <submittedName>
        <fullName evidence="1">Uncharacterized protein</fullName>
    </submittedName>
</protein>
<sequence>MRRQRAVKDREEEERKQKVTYIVCGYDRGEMEEAVKDKKSSGKYLRVMFLTIVRVCLRLGCFSAFNFSRHLLPPLDSDFANSDNATITV</sequence>
<evidence type="ECO:0000313" key="1">
    <source>
        <dbReference type="EMBL" id="KAK7347198.1"/>
    </source>
</evidence>
<keyword evidence="2" id="KW-1185">Reference proteome</keyword>
<name>A0AAN9M8K7_PHACN</name>
<dbReference type="AlphaFoldDB" id="A0AAN9M8K7"/>
<comment type="caution">
    <text evidence="1">The sequence shown here is derived from an EMBL/GenBank/DDBJ whole genome shotgun (WGS) entry which is preliminary data.</text>
</comment>
<accession>A0AAN9M8K7</accession>